<evidence type="ECO:0000259" key="7">
    <source>
        <dbReference type="PROSITE" id="PS51330"/>
    </source>
</evidence>
<dbReference type="GO" id="GO:0046654">
    <property type="term" value="P:tetrahydrofolate biosynthetic process"/>
    <property type="evidence" value="ECO:0007669"/>
    <property type="project" value="InterPro"/>
</dbReference>
<dbReference type="EC" id="1.5.1.3" evidence="2"/>
<proteinExistence type="inferred from homology"/>
<dbReference type="EMBL" id="LR797252">
    <property type="protein sequence ID" value="CAB4196561.1"/>
    <property type="molecule type" value="Genomic_DNA"/>
</dbReference>
<dbReference type="SUPFAM" id="SSF53597">
    <property type="entry name" value="Dihydrofolate reductase-like"/>
    <property type="match status" value="1"/>
</dbReference>
<keyword evidence="3" id="KW-0554">One-carbon metabolism</keyword>
<dbReference type="InterPro" id="IPR024072">
    <property type="entry name" value="DHFR-like_dom_sf"/>
</dbReference>
<evidence type="ECO:0000256" key="5">
    <source>
        <dbReference type="ARBA" id="ARBA00023002"/>
    </source>
</evidence>
<dbReference type="Gene3D" id="3.40.430.10">
    <property type="entry name" value="Dihydrofolate Reductase, subunit A"/>
    <property type="match status" value="1"/>
</dbReference>
<dbReference type="InterPro" id="IPR012259">
    <property type="entry name" value="DHFR"/>
</dbReference>
<dbReference type="InterPro" id="IPR001796">
    <property type="entry name" value="DHFR_dom"/>
</dbReference>
<comment type="pathway">
    <text evidence="1">Cofactor biosynthesis; tetrahydrofolate biosynthesis; 5,6,7,8-tetrahydrofolate from 7,8-dihydrofolate: step 1/1.</text>
</comment>
<gene>
    <name evidence="8" type="ORF">UFOVP1290_81</name>
</gene>
<sequence length="163" mass="18630">MIGIIAAVSSNGVIGINDKIPWNYPEDMRHFKQMTENSVVIMGRKTFESIGRPLPKRDNIVITRSNLENSQVQTYRSVSQAVYMENKKLSENPKNIWFIGGASIYEEGLLYADKIYLTLVPDYIDDKNAIKFPWINPSIFKLSEILSPIETTLKVAIYEKIIN</sequence>
<dbReference type="GO" id="GO:0046452">
    <property type="term" value="P:dihydrofolate metabolic process"/>
    <property type="evidence" value="ECO:0007669"/>
    <property type="project" value="TreeGrafter"/>
</dbReference>
<feature type="domain" description="DHFR" evidence="7">
    <location>
        <begin position="1"/>
        <end position="163"/>
    </location>
</feature>
<name>A0A6J5RSK8_9CAUD</name>
<dbReference type="PROSITE" id="PS51330">
    <property type="entry name" value="DHFR_2"/>
    <property type="match status" value="1"/>
</dbReference>
<dbReference type="PROSITE" id="PS00075">
    <property type="entry name" value="DHFR_1"/>
    <property type="match status" value="1"/>
</dbReference>
<dbReference type="InterPro" id="IPR017925">
    <property type="entry name" value="DHFR_CS"/>
</dbReference>
<evidence type="ECO:0000256" key="3">
    <source>
        <dbReference type="ARBA" id="ARBA00022563"/>
    </source>
</evidence>
<dbReference type="GO" id="GO:0004146">
    <property type="term" value="F:dihydrofolate reductase activity"/>
    <property type="evidence" value="ECO:0007669"/>
    <property type="project" value="UniProtKB-EC"/>
</dbReference>
<evidence type="ECO:0000256" key="2">
    <source>
        <dbReference type="ARBA" id="ARBA00012856"/>
    </source>
</evidence>
<evidence type="ECO:0000313" key="8">
    <source>
        <dbReference type="EMBL" id="CAB4196561.1"/>
    </source>
</evidence>
<organism evidence="8">
    <name type="scientific">uncultured Caudovirales phage</name>
    <dbReference type="NCBI Taxonomy" id="2100421"/>
    <lineage>
        <taxon>Viruses</taxon>
        <taxon>Duplodnaviria</taxon>
        <taxon>Heunggongvirae</taxon>
        <taxon>Uroviricota</taxon>
        <taxon>Caudoviricetes</taxon>
        <taxon>Peduoviridae</taxon>
        <taxon>Maltschvirus</taxon>
        <taxon>Maltschvirus maltsch</taxon>
    </lineage>
</organism>
<evidence type="ECO:0000256" key="6">
    <source>
        <dbReference type="RuleBase" id="RU004474"/>
    </source>
</evidence>
<comment type="similarity">
    <text evidence="6">Belongs to the dihydrofolate reductase family.</text>
</comment>
<dbReference type="PANTHER" id="PTHR48069:SF3">
    <property type="entry name" value="DIHYDROFOLATE REDUCTASE"/>
    <property type="match status" value="1"/>
</dbReference>
<reference evidence="8" key="1">
    <citation type="submission" date="2020-05" db="EMBL/GenBank/DDBJ databases">
        <authorList>
            <person name="Chiriac C."/>
            <person name="Salcher M."/>
            <person name="Ghai R."/>
            <person name="Kavagutti S V."/>
        </authorList>
    </citation>
    <scope>NUCLEOTIDE SEQUENCE</scope>
</reference>
<accession>A0A6J5RSK8</accession>
<keyword evidence="5" id="KW-0560">Oxidoreductase</keyword>
<evidence type="ECO:0000256" key="1">
    <source>
        <dbReference type="ARBA" id="ARBA00004903"/>
    </source>
</evidence>
<dbReference type="GO" id="GO:0046655">
    <property type="term" value="P:folic acid metabolic process"/>
    <property type="evidence" value="ECO:0007669"/>
    <property type="project" value="TreeGrafter"/>
</dbReference>
<dbReference type="GO" id="GO:0006730">
    <property type="term" value="P:one-carbon metabolic process"/>
    <property type="evidence" value="ECO:0007669"/>
    <property type="project" value="UniProtKB-KW"/>
</dbReference>
<dbReference type="PANTHER" id="PTHR48069">
    <property type="entry name" value="DIHYDROFOLATE REDUCTASE"/>
    <property type="match status" value="1"/>
</dbReference>
<dbReference type="PRINTS" id="PR00070">
    <property type="entry name" value="DHFR"/>
</dbReference>
<dbReference type="GO" id="GO:0050661">
    <property type="term" value="F:NADP binding"/>
    <property type="evidence" value="ECO:0007669"/>
    <property type="project" value="InterPro"/>
</dbReference>
<dbReference type="CDD" id="cd00209">
    <property type="entry name" value="DHFR"/>
    <property type="match status" value="1"/>
</dbReference>
<dbReference type="Pfam" id="PF00186">
    <property type="entry name" value="DHFR_1"/>
    <property type="match status" value="1"/>
</dbReference>
<keyword evidence="4" id="KW-0521">NADP</keyword>
<protein>
    <recommendedName>
        <fullName evidence="2">dihydrofolate reductase</fullName>
        <ecNumber evidence="2">1.5.1.3</ecNumber>
    </recommendedName>
</protein>
<evidence type="ECO:0000256" key="4">
    <source>
        <dbReference type="ARBA" id="ARBA00022857"/>
    </source>
</evidence>